<dbReference type="EMBL" id="LSTR01000090">
    <property type="protein sequence ID" value="OAH36988.1"/>
    <property type="molecule type" value="Genomic_DNA"/>
</dbReference>
<comment type="caution">
    <text evidence="1">The sequence shown here is derived from an EMBL/GenBank/DDBJ whole genome shotgun (WGS) entry which is preliminary data.</text>
</comment>
<dbReference type="OrthoDB" id="7508850at2"/>
<dbReference type="RefSeq" id="WP_063977093.1">
    <property type="nucleotide sequence ID" value="NZ_LSTR01000090.1"/>
</dbReference>
<dbReference type="Proteomes" id="UP000077262">
    <property type="component" value="Unassembled WGS sequence"/>
</dbReference>
<dbReference type="AlphaFoldDB" id="A0A177J7E1"/>
<reference evidence="1 2" key="1">
    <citation type="submission" date="2016-02" db="EMBL/GenBank/DDBJ databases">
        <authorList>
            <person name="Wen L."/>
            <person name="He K."/>
            <person name="Yang H."/>
        </authorList>
    </citation>
    <scope>NUCLEOTIDE SEQUENCE [LARGE SCALE GENOMIC DNA]</scope>
    <source>
        <strain evidence="1 2">CD09_2</strain>
    </source>
</reference>
<accession>A0A177J7E1</accession>
<gene>
    <name evidence="1" type="ORF">AX777_18285</name>
</gene>
<evidence type="ECO:0000313" key="1">
    <source>
        <dbReference type="EMBL" id="OAH36988.1"/>
    </source>
</evidence>
<sequence>MDLAAAFGEIGMAFSAALGGPYHDARTIEQVAPVYDDGGSIVTPGGVAHRDCQVQIDTAIQRIRDAGSYVDTDLTFIILAATLDGSLNTEARIEVLDGPHAGKWSVDMLERDPVAAGWVGRGRRA</sequence>
<name>A0A177J7E1_SPHYA</name>
<protein>
    <submittedName>
        <fullName evidence="1">Uncharacterized protein</fullName>
    </submittedName>
</protein>
<proteinExistence type="predicted"/>
<organism evidence="1 2">
    <name type="scientific">Sphingobium yanoikuyae</name>
    <name type="common">Sphingomonas yanoikuyae</name>
    <dbReference type="NCBI Taxonomy" id="13690"/>
    <lineage>
        <taxon>Bacteria</taxon>
        <taxon>Pseudomonadati</taxon>
        <taxon>Pseudomonadota</taxon>
        <taxon>Alphaproteobacteria</taxon>
        <taxon>Sphingomonadales</taxon>
        <taxon>Sphingomonadaceae</taxon>
        <taxon>Sphingobium</taxon>
    </lineage>
</organism>
<evidence type="ECO:0000313" key="2">
    <source>
        <dbReference type="Proteomes" id="UP000077262"/>
    </source>
</evidence>